<dbReference type="EMBL" id="AWVF01000041">
    <property type="protein sequence ID" value="ERJ97156.1"/>
    <property type="molecule type" value="Genomic_DNA"/>
</dbReference>
<keyword evidence="2" id="KW-0812">Transmembrane</keyword>
<dbReference type="PATRIC" id="fig|411473.3.peg.354"/>
<evidence type="ECO:0000313" key="5">
    <source>
        <dbReference type="Proteomes" id="UP000016662"/>
    </source>
</evidence>
<name>U2KF63_9FIRM</name>
<evidence type="ECO:0000256" key="2">
    <source>
        <dbReference type="SAM" id="Phobius"/>
    </source>
</evidence>
<feature type="transmembrane region" description="Helical" evidence="2">
    <location>
        <begin position="46"/>
        <end position="65"/>
    </location>
</feature>
<sequence length="189" mass="20656">MFCKYCGSEIEDNSKFCEKCGKKLDEAVPAAEAESPVKKKKSKKKWIILAVAAVLVVVVLAAVIGSSGDDSEKSTGNSGSSEYSEVITQPPTEASKYQKTNSYNIPCNGNSELAIEAANVFADKYGGSSYDWNLTSVDASVSGMEGTYRYTYSWVGNTYTATRKFKITDYGTYRNYSWEGDIANLFYGS</sequence>
<dbReference type="STRING" id="411473.RUMCAL_00468"/>
<feature type="region of interest" description="Disordered" evidence="1">
    <location>
        <begin position="67"/>
        <end position="94"/>
    </location>
</feature>
<comment type="caution">
    <text evidence="4">The sequence shown here is derived from an EMBL/GenBank/DDBJ whole genome shotgun (WGS) entry which is preliminary data.</text>
</comment>
<reference evidence="4 5" key="1">
    <citation type="submission" date="2013-07" db="EMBL/GenBank/DDBJ databases">
        <authorList>
            <person name="Weinstock G."/>
            <person name="Sodergren E."/>
            <person name="Wylie T."/>
            <person name="Fulton L."/>
            <person name="Fulton R."/>
            <person name="Fronick C."/>
            <person name="O'Laughlin M."/>
            <person name="Godfrey J."/>
            <person name="Miner T."/>
            <person name="Herter B."/>
            <person name="Appelbaum E."/>
            <person name="Cordes M."/>
            <person name="Lek S."/>
            <person name="Wollam A."/>
            <person name="Pepin K.H."/>
            <person name="Palsikar V.B."/>
            <person name="Mitreva M."/>
            <person name="Wilson R.K."/>
        </authorList>
    </citation>
    <scope>NUCLEOTIDE SEQUENCE [LARGE SCALE GENOMIC DNA]</scope>
    <source>
        <strain evidence="4 5">ATCC 27760</strain>
    </source>
</reference>
<organism evidence="4 5">
    <name type="scientific">Ruminococcus callidus ATCC 27760</name>
    <dbReference type="NCBI Taxonomy" id="411473"/>
    <lineage>
        <taxon>Bacteria</taxon>
        <taxon>Bacillati</taxon>
        <taxon>Bacillota</taxon>
        <taxon>Clostridia</taxon>
        <taxon>Eubacteriales</taxon>
        <taxon>Oscillospiraceae</taxon>
        <taxon>Ruminococcus</taxon>
    </lineage>
</organism>
<proteinExistence type="predicted"/>
<keyword evidence="2" id="KW-1133">Transmembrane helix</keyword>
<keyword evidence="2" id="KW-0472">Membrane</keyword>
<dbReference type="OrthoDB" id="3193439at2"/>
<accession>U2KF63</accession>
<dbReference type="Pfam" id="PF13240">
    <property type="entry name" value="Zn_Ribbon_1"/>
    <property type="match status" value="1"/>
</dbReference>
<dbReference type="eggNOG" id="ENOG5030J1T">
    <property type="taxonomic scope" value="Bacteria"/>
</dbReference>
<feature type="domain" description="Zinc-ribbon" evidence="3">
    <location>
        <begin position="2"/>
        <end position="24"/>
    </location>
</feature>
<evidence type="ECO:0000256" key="1">
    <source>
        <dbReference type="SAM" id="MobiDB-lite"/>
    </source>
</evidence>
<feature type="compositionally biased region" description="Polar residues" evidence="1">
    <location>
        <begin position="74"/>
        <end position="94"/>
    </location>
</feature>
<gene>
    <name evidence="4" type="ORF">RUMCAL_00468</name>
</gene>
<keyword evidence="5" id="KW-1185">Reference proteome</keyword>
<protein>
    <recommendedName>
        <fullName evidence="3">Zinc-ribbon domain-containing protein</fullName>
    </recommendedName>
</protein>
<dbReference type="Proteomes" id="UP000016662">
    <property type="component" value="Unassembled WGS sequence"/>
</dbReference>
<dbReference type="RefSeq" id="WP_021682551.1">
    <property type="nucleotide sequence ID" value="NZ_KI260424.1"/>
</dbReference>
<dbReference type="InterPro" id="IPR026870">
    <property type="entry name" value="Zinc_ribbon_dom"/>
</dbReference>
<dbReference type="AlphaFoldDB" id="U2KF63"/>
<dbReference type="HOGENOM" id="CLU_1433522_0_0_9"/>
<evidence type="ECO:0000259" key="3">
    <source>
        <dbReference type="Pfam" id="PF13240"/>
    </source>
</evidence>
<evidence type="ECO:0000313" key="4">
    <source>
        <dbReference type="EMBL" id="ERJ97156.1"/>
    </source>
</evidence>